<reference evidence="2" key="1">
    <citation type="submission" date="2013-02" db="EMBL/GenBank/DDBJ databases">
        <authorList>
            <person name="Hughes D."/>
        </authorList>
    </citation>
    <scope>NUCLEOTIDE SEQUENCE</scope>
    <source>
        <strain>Durham</strain>
        <strain evidence="2">NC isolate 2 -- Noor lab</strain>
    </source>
</reference>
<dbReference type="EnsemblMetazoa" id="MESCA002940-RA">
    <property type="protein sequence ID" value="MESCA002940-PA"/>
    <property type="gene ID" value="MESCA002940"/>
</dbReference>
<dbReference type="AlphaFoldDB" id="T1GHN2"/>
<evidence type="ECO:0000313" key="2">
    <source>
        <dbReference type="Proteomes" id="UP000015102"/>
    </source>
</evidence>
<proteinExistence type="predicted"/>
<protein>
    <recommendedName>
        <fullName evidence="3">DUF4371 domain-containing protein</fullName>
    </recommendedName>
</protein>
<evidence type="ECO:0000313" key="1">
    <source>
        <dbReference type="EnsemblMetazoa" id="MESCA002940-PA"/>
    </source>
</evidence>
<accession>T1GHN2</accession>
<dbReference type="Proteomes" id="UP000015102">
    <property type="component" value="Unassembled WGS sequence"/>
</dbReference>
<evidence type="ECO:0008006" key="3">
    <source>
        <dbReference type="Google" id="ProtNLM"/>
    </source>
</evidence>
<organism evidence="1 2">
    <name type="scientific">Megaselia scalaris</name>
    <name type="common">Humpbacked fly</name>
    <name type="synonym">Phora scalaris</name>
    <dbReference type="NCBI Taxonomy" id="36166"/>
    <lineage>
        <taxon>Eukaryota</taxon>
        <taxon>Metazoa</taxon>
        <taxon>Ecdysozoa</taxon>
        <taxon>Arthropoda</taxon>
        <taxon>Hexapoda</taxon>
        <taxon>Insecta</taxon>
        <taxon>Pterygota</taxon>
        <taxon>Neoptera</taxon>
        <taxon>Endopterygota</taxon>
        <taxon>Diptera</taxon>
        <taxon>Brachycera</taxon>
        <taxon>Muscomorpha</taxon>
        <taxon>Platypezoidea</taxon>
        <taxon>Phoridae</taxon>
        <taxon>Megaseliini</taxon>
        <taxon>Megaselia</taxon>
    </lineage>
</organism>
<keyword evidence="2" id="KW-1185">Reference proteome</keyword>
<dbReference type="EMBL" id="CAQQ02112318">
    <property type="status" value="NOT_ANNOTATED_CDS"/>
    <property type="molecule type" value="Genomic_DNA"/>
</dbReference>
<reference evidence="1" key="2">
    <citation type="submission" date="2015-06" db="UniProtKB">
        <authorList>
            <consortium name="EnsemblMetazoa"/>
        </authorList>
    </citation>
    <scope>IDENTIFICATION</scope>
</reference>
<name>T1GHN2_MEGSC</name>
<dbReference type="OMA" id="AHIISEG"/>
<dbReference type="EMBL" id="CAQQ02112319">
    <property type="status" value="NOT_ANNOTATED_CDS"/>
    <property type="molecule type" value="Genomic_DNA"/>
</dbReference>
<dbReference type="HOGENOM" id="CLU_848071_0_0_1"/>
<sequence length="328" mass="38345">MEQNRQLLLRIITNMISFCDLYYDTFKGNTNQSILDILIKMEPNLGNSLKIEPFSKYTFVQLESELIDSIAAVYKEMVRDEIRQAKYISFITEECTEVVSQCQVSLIFRYVIKNEVVERFYTTFEMPEVDSKSIGSVIIKELEAVFPTTQCKSKLISQSHVSSTILSPFITNITNQIISVFPVCHYAHYYSTDFLVTIEKSLFHLRPVQHFFAILRQIYAMFQKPDFLYDTFVGYAHIISEGSFEKGPLFFVYENASELKSFFNKLLEDSFSTTLQITDSKSNLITMENEEFTDFLEFFYLLFKELDTFYQGILVHLDESKTRIALMR</sequence>